<proteinExistence type="inferred from homology"/>
<organism evidence="4 5">
    <name type="scientific">Maribellus comscasis</name>
    <dbReference type="NCBI Taxonomy" id="2681766"/>
    <lineage>
        <taxon>Bacteria</taxon>
        <taxon>Pseudomonadati</taxon>
        <taxon>Bacteroidota</taxon>
        <taxon>Bacteroidia</taxon>
        <taxon>Marinilabiliales</taxon>
        <taxon>Prolixibacteraceae</taxon>
        <taxon>Maribellus</taxon>
    </lineage>
</organism>
<dbReference type="InterPro" id="IPR029065">
    <property type="entry name" value="Enolase_C-like"/>
</dbReference>
<keyword evidence="2" id="KW-0479">Metal-binding</keyword>
<dbReference type="Proteomes" id="UP000428260">
    <property type="component" value="Chromosome"/>
</dbReference>
<feature type="domain" description="Enolase C-terminal" evidence="3">
    <location>
        <begin position="213"/>
        <end position="375"/>
    </location>
</feature>
<dbReference type="PANTHER" id="PTHR48080">
    <property type="entry name" value="D-GALACTONATE DEHYDRATASE-RELATED"/>
    <property type="match status" value="1"/>
</dbReference>
<comment type="similarity">
    <text evidence="1">Belongs to the mandelate racemase/muconate lactonizing enzyme family.</text>
</comment>
<evidence type="ECO:0000313" key="4">
    <source>
        <dbReference type="EMBL" id="QGY43813.1"/>
    </source>
</evidence>
<keyword evidence="5" id="KW-1185">Reference proteome</keyword>
<accession>A0A6I6JXF8</accession>
<dbReference type="SUPFAM" id="SSF54826">
    <property type="entry name" value="Enolase N-terminal domain-like"/>
    <property type="match status" value="1"/>
</dbReference>
<reference evidence="4 5" key="1">
    <citation type="submission" date="2019-11" db="EMBL/GenBank/DDBJ databases">
        <authorList>
            <person name="Zheng R.K."/>
            <person name="Sun C.M."/>
        </authorList>
    </citation>
    <scope>NUCLEOTIDE SEQUENCE [LARGE SCALE GENOMIC DNA]</scope>
    <source>
        <strain evidence="4 5">WC007</strain>
    </source>
</reference>
<gene>
    <name evidence="4" type="ORF">GM418_09110</name>
</gene>
<dbReference type="InterPro" id="IPR034593">
    <property type="entry name" value="DgoD-like"/>
</dbReference>
<dbReference type="KEGG" id="mcos:GM418_09110"/>
<dbReference type="Gene3D" id="3.20.20.120">
    <property type="entry name" value="Enolase-like C-terminal domain"/>
    <property type="match status" value="1"/>
</dbReference>
<protein>
    <submittedName>
        <fullName evidence="4">L-alanine-DL-glutamate epimerase</fullName>
    </submittedName>
</protein>
<dbReference type="PANTHER" id="PTHR48080:SF3">
    <property type="entry name" value="ENOLASE SUPERFAMILY MEMBER DDB_G0284701"/>
    <property type="match status" value="1"/>
</dbReference>
<name>A0A6I6JXF8_9BACT</name>
<dbReference type="AlphaFoldDB" id="A0A6I6JXF8"/>
<dbReference type="GO" id="GO:0046872">
    <property type="term" value="F:metal ion binding"/>
    <property type="evidence" value="ECO:0007669"/>
    <property type="project" value="UniProtKB-KW"/>
</dbReference>
<dbReference type="InterPro" id="IPR029017">
    <property type="entry name" value="Enolase-like_N"/>
</dbReference>
<dbReference type="GO" id="GO:0016854">
    <property type="term" value="F:racemase and epimerase activity"/>
    <property type="evidence" value="ECO:0007669"/>
    <property type="project" value="UniProtKB-ARBA"/>
</dbReference>
<evidence type="ECO:0000256" key="2">
    <source>
        <dbReference type="ARBA" id="ARBA00022723"/>
    </source>
</evidence>
<sequence>MKSWTRRDFVRATGLAGGLTSIIPTNAKNMIQTSEKIKIIQTGSDFEREPLIRPFGFKGGYMSEIWQTIAWLKSDSGFSTTGLCSQSVLWSDASVFSSYSEGGGNALMYAMTEYALKLIKEIPFTSPVDLLDKILDKVYEYGKKITDNPHLRKTFALNALVAIDIAAWKIYASENGLTTFDEIIPAEYKSALSYRHSSVASIPLMAYTIPVSEIKQAADDGYFFMKIKIGQPGTQKEMLEKDMARLSEIHSAIGNYRTEHTKDGKLPYYFDANGRYMEKDTLMKLIDHTKKIGAFEQIAIIEEPFPEHAEIDVSDIPVRLAADESAHTDKDARVRIQMGYSAIALKAIAKTLSMTLKIAHVAKQEHVPCFCADLTVNPILVDWNKNVAARLDPFPGLGTGLLETNGHQNYENWTKMESYHPFPGSDWRKTKAGIFHLDEEFYLKAGGVLADSEHYLRKFEKV</sequence>
<evidence type="ECO:0000256" key="1">
    <source>
        <dbReference type="ARBA" id="ARBA00008031"/>
    </source>
</evidence>
<evidence type="ECO:0000259" key="3">
    <source>
        <dbReference type="Pfam" id="PF13378"/>
    </source>
</evidence>
<dbReference type="InterPro" id="IPR036849">
    <property type="entry name" value="Enolase-like_C_sf"/>
</dbReference>
<evidence type="ECO:0000313" key="5">
    <source>
        <dbReference type="Proteomes" id="UP000428260"/>
    </source>
</evidence>
<dbReference type="Pfam" id="PF13378">
    <property type="entry name" value="MR_MLE_C"/>
    <property type="match status" value="1"/>
</dbReference>
<dbReference type="SUPFAM" id="SSF51604">
    <property type="entry name" value="Enolase C-terminal domain-like"/>
    <property type="match status" value="1"/>
</dbReference>
<dbReference type="RefSeq" id="WP_158865314.1">
    <property type="nucleotide sequence ID" value="NZ_CP046401.1"/>
</dbReference>
<dbReference type="EMBL" id="CP046401">
    <property type="protein sequence ID" value="QGY43813.1"/>
    <property type="molecule type" value="Genomic_DNA"/>
</dbReference>